<evidence type="ECO:0000256" key="5">
    <source>
        <dbReference type="ARBA" id="ARBA00023295"/>
    </source>
</evidence>
<evidence type="ECO:0008006" key="8">
    <source>
        <dbReference type="Google" id="ProtNLM"/>
    </source>
</evidence>
<dbReference type="Pfam" id="PF04227">
    <property type="entry name" value="Indigoidine_A"/>
    <property type="match status" value="2"/>
</dbReference>
<keyword evidence="2" id="KW-0378">Hydrolase</keyword>
<evidence type="ECO:0000313" key="7">
    <source>
        <dbReference type="Proteomes" id="UP001195483"/>
    </source>
</evidence>
<dbReference type="AlphaFoldDB" id="A0AAE0TED9"/>
<sequence length="299" mass="32125">MMQSGLTVLPSVMTQPLPPFIQIAEHIQEALYKNLPVVALESAVISHGMPYPENRVTALMTEKIIRTAGAVPATIAVIDGVIKVGLTAGEMDRLAQDKNTLKLSSRDVLYAAANRLTGGTTVAGTLYVCRTVGIRFFVAGGIGGVNHRPEHKFDISADLLEMSRSPVVVISSGYEFPAFFSRKSGCKIPYHFGDIDSLAKTVHTYNTGGYPGGILIANPIPEEFAQDRDVIDAIIDRAIDAAAEEGISGKDLTPYLLKKINTDTEGESLNANIALIRHNADIGAQLAARCYQLETSAQK</sequence>
<dbReference type="InterPro" id="IPR022830">
    <property type="entry name" value="Indigdn_synthA-like"/>
</dbReference>
<accession>A0AAE0TED9</accession>
<evidence type="ECO:0000313" key="6">
    <source>
        <dbReference type="EMBL" id="KAK3608784.1"/>
    </source>
</evidence>
<keyword evidence="1" id="KW-0479">Metal-binding</keyword>
<dbReference type="GO" id="GO:0016798">
    <property type="term" value="F:hydrolase activity, acting on glycosyl bonds"/>
    <property type="evidence" value="ECO:0007669"/>
    <property type="project" value="UniProtKB-KW"/>
</dbReference>
<organism evidence="6 7">
    <name type="scientific">Potamilus streckersoni</name>
    <dbReference type="NCBI Taxonomy" id="2493646"/>
    <lineage>
        <taxon>Eukaryota</taxon>
        <taxon>Metazoa</taxon>
        <taxon>Spiralia</taxon>
        <taxon>Lophotrochozoa</taxon>
        <taxon>Mollusca</taxon>
        <taxon>Bivalvia</taxon>
        <taxon>Autobranchia</taxon>
        <taxon>Heteroconchia</taxon>
        <taxon>Palaeoheterodonta</taxon>
        <taxon>Unionida</taxon>
        <taxon>Unionoidea</taxon>
        <taxon>Unionidae</taxon>
        <taxon>Ambleminae</taxon>
        <taxon>Lampsilini</taxon>
        <taxon>Potamilus</taxon>
    </lineage>
</organism>
<keyword evidence="3" id="KW-0464">Manganese</keyword>
<protein>
    <recommendedName>
        <fullName evidence="8">Pseudouridine-5'-phosphate glycosidase</fullName>
    </recommendedName>
</protein>
<keyword evidence="7" id="KW-1185">Reference proteome</keyword>
<reference evidence="6" key="3">
    <citation type="submission" date="2023-05" db="EMBL/GenBank/DDBJ databases">
        <authorList>
            <person name="Smith C.H."/>
        </authorList>
    </citation>
    <scope>NUCLEOTIDE SEQUENCE</scope>
    <source>
        <strain evidence="6">CHS0354</strain>
        <tissue evidence="6">Mantle</tissue>
    </source>
</reference>
<dbReference type="Proteomes" id="UP001195483">
    <property type="component" value="Unassembled WGS sequence"/>
</dbReference>
<dbReference type="InterPro" id="IPR007342">
    <property type="entry name" value="PsuG"/>
</dbReference>
<proteinExistence type="predicted"/>
<dbReference type="PANTHER" id="PTHR42909:SF1">
    <property type="entry name" value="CARBOHYDRATE KINASE PFKB DOMAIN-CONTAINING PROTEIN"/>
    <property type="match status" value="1"/>
</dbReference>
<name>A0AAE0TED9_9BIVA</name>
<dbReference type="EMBL" id="JAEAOA010000469">
    <property type="protein sequence ID" value="KAK3608784.1"/>
    <property type="molecule type" value="Genomic_DNA"/>
</dbReference>
<gene>
    <name evidence="6" type="ORF">CHS0354_006825</name>
</gene>
<reference evidence="6" key="1">
    <citation type="journal article" date="2021" name="Genome Biol. Evol.">
        <title>A High-Quality Reference Genome for a Parasitic Bivalve with Doubly Uniparental Inheritance (Bivalvia: Unionida).</title>
        <authorList>
            <person name="Smith C.H."/>
        </authorList>
    </citation>
    <scope>NUCLEOTIDE SEQUENCE</scope>
    <source>
        <strain evidence="6">CHS0354</strain>
    </source>
</reference>
<dbReference type="GO" id="GO:0005737">
    <property type="term" value="C:cytoplasm"/>
    <property type="evidence" value="ECO:0007669"/>
    <property type="project" value="TreeGrafter"/>
</dbReference>
<dbReference type="GO" id="GO:0004730">
    <property type="term" value="F:pseudouridylate synthase activity"/>
    <property type="evidence" value="ECO:0007669"/>
    <property type="project" value="InterPro"/>
</dbReference>
<keyword evidence="5" id="KW-0326">Glycosidase</keyword>
<evidence type="ECO:0000256" key="1">
    <source>
        <dbReference type="ARBA" id="ARBA00022723"/>
    </source>
</evidence>
<dbReference type="SUPFAM" id="SSF110581">
    <property type="entry name" value="Indigoidine synthase A-like"/>
    <property type="match status" value="1"/>
</dbReference>
<dbReference type="PANTHER" id="PTHR42909">
    <property type="entry name" value="ZGC:136858"/>
    <property type="match status" value="1"/>
</dbReference>
<reference evidence="6" key="2">
    <citation type="journal article" date="2021" name="Genome Biol. Evol.">
        <title>Developing a high-quality reference genome for a parasitic bivalve with doubly uniparental inheritance (Bivalvia: Unionida).</title>
        <authorList>
            <person name="Smith C.H."/>
        </authorList>
    </citation>
    <scope>NUCLEOTIDE SEQUENCE</scope>
    <source>
        <strain evidence="6">CHS0354</strain>
        <tissue evidence="6">Mantle</tissue>
    </source>
</reference>
<comment type="caution">
    <text evidence="6">The sequence shown here is derived from an EMBL/GenBank/DDBJ whole genome shotgun (WGS) entry which is preliminary data.</text>
</comment>
<keyword evidence="4" id="KW-0456">Lyase</keyword>
<dbReference type="GO" id="GO:0046872">
    <property type="term" value="F:metal ion binding"/>
    <property type="evidence" value="ECO:0007669"/>
    <property type="project" value="UniProtKB-KW"/>
</dbReference>
<evidence type="ECO:0000256" key="3">
    <source>
        <dbReference type="ARBA" id="ARBA00023211"/>
    </source>
</evidence>
<dbReference type="Gene3D" id="3.40.1790.10">
    <property type="entry name" value="Indigoidine synthase domain"/>
    <property type="match status" value="2"/>
</dbReference>
<evidence type="ECO:0000256" key="4">
    <source>
        <dbReference type="ARBA" id="ARBA00023239"/>
    </source>
</evidence>
<evidence type="ECO:0000256" key="2">
    <source>
        <dbReference type="ARBA" id="ARBA00022801"/>
    </source>
</evidence>